<dbReference type="AlphaFoldDB" id="A0A4R6UE74"/>
<keyword evidence="7 11" id="KW-0472">Membrane</keyword>
<evidence type="ECO:0000313" key="14">
    <source>
        <dbReference type="EMBL" id="TDQ41394.1"/>
    </source>
</evidence>
<reference evidence="14 15" key="1">
    <citation type="submission" date="2019-03" db="EMBL/GenBank/DDBJ databases">
        <title>Genomic Encyclopedia of Type Strains, Phase IV (KMG-IV): sequencing the most valuable type-strain genomes for metagenomic binning, comparative biology and taxonomic classification.</title>
        <authorList>
            <person name="Goeker M."/>
        </authorList>
    </citation>
    <scope>NUCLEOTIDE SEQUENCE [LARGE SCALE GENOMIC DNA]</scope>
    <source>
        <strain evidence="14 15">DSM 19605</strain>
    </source>
</reference>
<feature type="domain" description="Flagellar M-ring C-terminal" evidence="13">
    <location>
        <begin position="261"/>
        <end position="442"/>
    </location>
</feature>
<dbReference type="Proteomes" id="UP000295510">
    <property type="component" value="Unassembled WGS sequence"/>
</dbReference>
<keyword evidence="8 9" id="KW-0975">Bacterial flagellum</keyword>
<evidence type="ECO:0000256" key="1">
    <source>
        <dbReference type="ARBA" id="ARBA00004117"/>
    </source>
</evidence>
<dbReference type="InterPro" id="IPR045851">
    <property type="entry name" value="AMP-bd_C_sf"/>
</dbReference>
<dbReference type="Gene3D" id="3.30.300.30">
    <property type="match status" value="1"/>
</dbReference>
<dbReference type="InterPro" id="IPR013556">
    <property type="entry name" value="Flag_M-ring_C"/>
</dbReference>
<feature type="compositionally biased region" description="Basic and acidic residues" evidence="10">
    <location>
        <begin position="498"/>
        <end position="507"/>
    </location>
</feature>
<evidence type="ECO:0000313" key="15">
    <source>
        <dbReference type="Proteomes" id="UP000295510"/>
    </source>
</evidence>
<dbReference type="RefSeq" id="WP_133598379.1">
    <property type="nucleotide sequence ID" value="NZ_SNYL01000012.1"/>
</dbReference>
<feature type="transmembrane region" description="Helical" evidence="11">
    <location>
        <begin position="467"/>
        <end position="489"/>
    </location>
</feature>
<comment type="caution">
    <text evidence="14">The sequence shown here is derived from an EMBL/GenBank/DDBJ whole genome shotgun (WGS) entry which is preliminary data.</text>
</comment>
<keyword evidence="4" id="KW-1003">Cell membrane</keyword>
<dbReference type="GO" id="GO:0003774">
    <property type="term" value="F:cytoskeletal motor activity"/>
    <property type="evidence" value="ECO:0007669"/>
    <property type="project" value="InterPro"/>
</dbReference>
<evidence type="ECO:0000256" key="8">
    <source>
        <dbReference type="ARBA" id="ARBA00023143"/>
    </source>
</evidence>
<evidence type="ECO:0000256" key="4">
    <source>
        <dbReference type="ARBA" id="ARBA00022475"/>
    </source>
</evidence>
<evidence type="ECO:0000256" key="11">
    <source>
        <dbReference type="SAM" id="Phobius"/>
    </source>
</evidence>
<dbReference type="PANTHER" id="PTHR30046:SF0">
    <property type="entry name" value="FLAGELLAR M-RING PROTEIN"/>
    <property type="match status" value="1"/>
</dbReference>
<dbReference type="EMBL" id="SNYL01000012">
    <property type="protein sequence ID" value="TDQ41394.1"/>
    <property type="molecule type" value="Genomic_DNA"/>
</dbReference>
<keyword evidence="5 11" id="KW-0812">Transmembrane</keyword>
<accession>A0A4R6UE74</accession>
<evidence type="ECO:0000256" key="9">
    <source>
        <dbReference type="PIRNR" id="PIRNR004862"/>
    </source>
</evidence>
<feature type="domain" description="Flagellar M-ring N-terminal" evidence="12">
    <location>
        <begin position="54"/>
        <end position="229"/>
    </location>
</feature>
<dbReference type="InterPro" id="IPR000067">
    <property type="entry name" value="FlgMring_FliF"/>
</dbReference>
<evidence type="ECO:0000259" key="12">
    <source>
        <dbReference type="Pfam" id="PF01514"/>
    </source>
</evidence>
<protein>
    <recommendedName>
        <fullName evidence="9">Flagellar M-ring protein</fullName>
    </recommendedName>
</protein>
<evidence type="ECO:0000256" key="10">
    <source>
        <dbReference type="SAM" id="MobiDB-lite"/>
    </source>
</evidence>
<comment type="similarity">
    <text evidence="3 9">Belongs to the FliF family.</text>
</comment>
<comment type="subcellular location">
    <subcellularLocation>
        <location evidence="1 9">Bacterial flagellum basal body</location>
    </subcellularLocation>
    <subcellularLocation>
        <location evidence="2">Cell membrane</location>
        <topology evidence="2">Multi-pass membrane protein</topology>
    </subcellularLocation>
</comment>
<dbReference type="Pfam" id="PF08345">
    <property type="entry name" value="YscJ_FliF_C"/>
    <property type="match status" value="1"/>
</dbReference>
<dbReference type="Pfam" id="PF01514">
    <property type="entry name" value="YscJ_FliF"/>
    <property type="match status" value="1"/>
</dbReference>
<evidence type="ECO:0000256" key="2">
    <source>
        <dbReference type="ARBA" id="ARBA00004651"/>
    </source>
</evidence>
<dbReference type="PIRSF" id="PIRSF004862">
    <property type="entry name" value="FliF"/>
    <property type="match status" value="1"/>
</dbReference>
<dbReference type="GO" id="GO:0005886">
    <property type="term" value="C:plasma membrane"/>
    <property type="evidence" value="ECO:0007669"/>
    <property type="project" value="UniProtKB-SubCell"/>
</dbReference>
<evidence type="ECO:0000259" key="13">
    <source>
        <dbReference type="Pfam" id="PF08345"/>
    </source>
</evidence>
<feature type="transmembrane region" description="Helical" evidence="11">
    <location>
        <begin position="33"/>
        <end position="53"/>
    </location>
</feature>
<gene>
    <name evidence="14" type="ORF">DFR43_11271</name>
</gene>
<organism evidence="14 15">
    <name type="scientific">Tepidicella xavieri</name>
    <dbReference type="NCBI Taxonomy" id="360241"/>
    <lineage>
        <taxon>Bacteria</taxon>
        <taxon>Pseudomonadati</taxon>
        <taxon>Pseudomonadota</taxon>
        <taxon>Betaproteobacteria</taxon>
        <taxon>Burkholderiales</taxon>
        <taxon>Tepidicella</taxon>
    </lineage>
</organism>
<evidence type="ECO:0000256" key="3">
    <source>
        <dbReference type="ARBA" id="ARBA00007971"/>
    </source>
</evidence>
<dbReference type="InterPro" id="IPR043427">
    <property type="entry name" value="YscJ/FliF"/>
</dbReference>
<sequence>MNTAVAEIDATLPDKAPNPLVQGFNRLDTPRKVMLGLGVLAMIGLLAAAFYLANRPDYRVLYANLSDKDAGAVVAQLSQMNIPYRHADGGNAILVPANRVHDTRLRLASQGLPRGTITGFELMDNSRLGMTQFQERLTFQRGLEGELTRSITSLNSVAEARVHLALPNQNGFFREQQKPSASVLVTLFPGRTLDRTQIAGIVHLVASSVPEMQPSAVSVVDQHGNLLSQTHTPQNDVVDSKQLEYTRMLEQMYTQRILDLLEPVVGRHNVRAQVTADVDFSLTEQTSEQHRPNQGNNEAAVRSTQIIEAGSAADQAPAGVPGAVANLPPGPPGAPINAEAAPLGIVPGNNVGGAGDANRRREQVINYEVDRTVSVTRGSTGNIRRLSAAVVLNHVESTDRRGQTVSAPLPPETMEQINALVREAIGFNAQRGDSVNVLNAAFTRTEPDTVEVAWWKQPDTVELARSMAWPLGMLLLGLILFLGMVRPALKMMSSPATRSDDAAEEASRTTGVQLDTVVDNETQRPGLPSPLQSEATAEALRLEDARRLARENPVAVANIVRGWMSGESATAT</sequence>
<dbReference type="InterPro" id="IPR006182">
    <property type="entry name" value="FliF_N_dom"/>
</dbReference>
<dbReference type="GO" id="GO:0071973">
    <property type="term" value="P:bacterial-type flagellum-dependent cell motility"/>
    <property type="evidence" value="ECO:0007669"/>
    <property type="project" value="InterPro"/>
</dbReference>
<evidence type="ECO:0000256" key="6">
    <source>
        <dbReference type="ARBA" id="ARBA00022989"/>
    </source>
</evidence>
<evidence type="ECO:0000256" key="7">
    <source>
        <dbReference type="ARBA" id="ARBA00023136"/>
    </source>
</evidence>
<feature type="region of interest" description="Disordered" evidence="10">
    <location>
        <begin position="496"/>
        <end position="532"/>
    </location>
</feature>
<dbReference type="PANTHER" id="PTHR30046">
    <property type="entry name" value="FLAGELLAR M-RING PROTEIN"/>
    <property type="match status" value="1"/>
</dbReference>
<dbReference type="GO" id="GO:0009431">
    <property type="term" value="C:bacterial-type flagellum basal body, MS ring"/>
    <property type="evidence" value="ECO:0007669"/>
    <property type="project" value="InterPro"/>
</dbReference>
<keyword evidence="14" id="KW-0969">Cilium</keyword>
<keyword evidence="15" id="KW-1185">Reference proteome</keyword>
<keyword evidence="14" id="KW-0966">Cell projection</keyword>
<proteinExistence type="inferred from homology"/>
<dbReference type="PRINTS" id="PR01009">
    <property type="entry name" value="FLGMRINGFLIF"/>
</dbReference>
<keyword evidence="6 11" id="KW-1133">Transmembrane helix</keyword>
<evidence type="ECO:0000256" key="5">
    <source>
        <dbReference type="ARBA" id="ARBA00022692"/>
    </source>
</evidence>
<dbReference type="NCBIfam" id="TIGR00206">
    <property type="entry name" value="fliF"/>
    <property type="match status" value="1"/>
</dbReference>
<name>A0A4R6UE74_9BURK</name>
<comment type="function">
    <text evidence="9">The M ring may be actively involved in energy transduction.</text>
</comment>
<keyword evidence="14" id="KW-0282">Flagellum</keyword>
<dbReference type="OrthoDB" id="8554211at2"/>